<dbReference type="CDD" id="cd03216">
    <property type="entry name" value="ABC_Carb_Monos_I"/>
    <property type="match status" value="1"/>
</dbReference>
<comment type="caution">
    <text evidence="10">The sequence shown here is derived from an EMBL/GenBank/DDBJ whole genome shotgun (WGS) entry which is preliminary data.</text>
</comment>
<evidence type="ECO:0000256" key="3">
    <source>
        <dbReference type="ARBA" id="ARBA00022597"/>
    </source>
</evidence>
<dbReference type="PROSITE" id="PS00211">
    <property type="entry name" value="ABC_TRANSPORTER_1"/>
    <property type="match status" value="1"/>
</dbReference>
<evidence type="ECO:0000313" key="10">
    <source>
        <dbReference type="EMBL" id="TQV86215.1"/>
    </source>
</evidence>
<dbReference type="CDD" id="cd03215">
    <property type="entry name" value="ABC_Carb_Monos_II"/>
    <property type="match status" value="1"/>
</dbReference>
<evidence type="ECO:0000256" key="1">
    <source>
        <dbReference type="ARBA" id="ARBA00022448"/>
    </source>
</evidence>
<accession>A0A545U9R4</accession>
<keyword evidence="3" id="KW-0762">Sugar transport</keyword>
<dbReference type="InterPro" id="IPR027417">
    <property type="entry name" value="P-loop_NTPase"/>
</dbReference>
<dbReference type="InterPro" id="IPR003439">
    <property type="entry name" value="ABC_transporter-like_ATP-bd"/>
</dbReference>
<evidence type="ECO:0000256" key="6">
    <source>
        <dbReference type="ARBA" id="ARBA00022840"/>
    </source>
</evidence>
<keyword evidence="7" id="KW-1278">Translocase</keyword>
<evidence type="ECO:0000256" key="8">
    <source>
        <dbReference type="ARBA" id="ARBA00023136"/>
    </source>
</evidence>
<dbReference type="AlphaFoldDB" id="A0A545U9R4"/>
<dbReference type="Pfam" id="PF00005">
    <property type="entry name" value="ABC_tran"/>
    <property type="match status" value="2"/>
</dbReference>
<protein>
    <submittedName>
        <fullName evidence="10">Sugar ABC transporter ATP-binding protein</fullName>
    </submittedName>
</protein>
<reference evidence="10 11" key="1">
    <citation type="submission" date="2019-06" db="EMBL/GenBank/DDBJ databases">
        <title>Whole genome sequence for Cellvibrionaceae sp. R142.</title>
        <authorList>
            <person name="Wang G."/>
        </authorList>
    </citation>
    <scope>NUCLEOTIDE SEQUENCE [LARGE SCALE GENOMIC DNA]</scope>
    <source>
        <strain evidence="10 11">R142</strain>
    </source>
</reference>
<evidence type="ECO:0000256" key="4">
    <source>
        <dbReference type="ARBA" id="ARBA00022737"/>
    </source>
</evidence>
<name>A0A545U9R4_9GAMM</name>
<feature type="domain" description="ABC transporter" evidence="9">
    <location>
        <begin position="7"/>
        <end position="245"/>
    </location>
</feature>
<keyword evidence="4" id="KW-0677">Repeat</keyword>
<dbReference type="PROSITE" id="PS50893">
    <property type="entry name" value="ABC_TRANSPORTER_2"/>
    <property type="match status" value="2"/>
</dbReference>
<keyword evidence="11" id="KW-1185">Reference proteome</keyword>
<organism evidence="10 11">
    <name type="scientific">Exilibacterium tricleocarpae</name>
    <dbReference type="NCBI Taxonomy" id="2591008"/>
    <lineage>
        <taxon>Bacteria</taxon>
        <taxon>Pseudomonadati</taxon>
        <taxon>Pseudomonadota</taxon>
        <taxon>Gammaproteobacteria</taxon>
        <taxon>Cellvibrionales</taxon>
        <taxon>Cellvibrionaceae</taxon>
        <taxon>Exilibacterium</taxon>
    </lineage>
</organism>
<evidence type="ECO:0000313" key="11">
    <source>
        <dbReference type="Proteomes" id="UP000319732"/>
    </source>
</evidence>
<keyword evidence="1" id="KW-0813">Transport</keyword>
<keyword evidence="2" id="KW-1003">Cell membrane</keyword>
<keyword evidence="8" id="KW-0472">Membrane</keyword>
<dbReference type="SMART" id="SM00382">
    <property type="entry name" value="AAA"/>
    <property type="match status" value="2"/>
</dbReference>
<dbReference type="GO" id="GO:0005524">
    <property type="term" value="F:ATP binding"/>
    <property type="evidence" value="ECO:0007669"/>
    <property type="project" value="UniProtKB-KW"/>
</dbReference>
<evidence type="ECO:0000259" key="9">
    <source>
        <dbReference type="PROSITE" id="PS50893"/>
    </source>
</evidence>
<evidence type="ECO:0000256" key="5">
    <source>
        <dbReference type="ARBA" id="ARBA00022741"/>
    </source>
</evidence>
<dbReference type="Proteomes" id="UP000319732">
    <property type="component" value="Unassembled WGS sequence"/>
</dbReference>
<keyword evidence="5" id="KW-0547">Nucleotide-binding</keyword>
<dbReference type="InterPro" id="IPR003593">
    <property type="entry name" value="AAA+_ATPase"/>
</dbReference>
<dbReference type="InterPro" id="IPR017871">
    <property type="entry name" value="ABC_transporter-like_CS"/>
</dbReference>
<dbReference type="Gene3D" id="3.40.50.300">
    <property type="entry name" value="P-loop containing nucleotide triphosphate hydrolases"/>
    <property type="match status" value="2"/>
</dbReference>
<dbReference type="GO" id="GO:0016887">
    <property type="term" value="F:ATP hydrolysis activity"/>
    <property type="evidence" value="ECO:0007669"/>
    <property type="project" value="InterPro"/>
</dbReference>
<dbReference type="SUPFAM" id="SSF52540">
    <property type="entry name" value="P-loop containing nucleoside triphosphate hydrolases"/>
    <property type="match status" value="2"/>
</dbReference>
<gene>
    <name evidence="10" type="ORF">FKG94_01280</name>
</gene>
<proteinExistence type="predicted"/>
<dbReference type="PANTHER" id="PTHR43790:SF3">
    <property type="entry name" value="D-ALLOSE IMPORT ATP-BINDING PROTEIN ALSA-RELATED"/>
    <property type="match status" value="1"/>
</dbReference>
<sequence length="528" mass="56178">MAVAAGTPLLEARALGKTFAVPVLSDLDFQLRPGEVHALMGSNGAGKSTLSNLIAGVHRPSSGQMLLEGRRHAPASVREAEAAGVRMVMQELNLFPTLSVAENLCFKSLGNRFGVIDRRQLRRRAQRALESVGLAELNPDTAVGGLGVGQQQLLEIAGVLAAPVKLLILDEPTAALTDPQIELLFTRLRQLRDDGAGIVYISHRMDEIQKIADRVSVLRDGRLVATRPVAAMDIDTMVELMAGADAVAGSAAPAGVATSAAKTQAQPVLLKVDGLGRRGAFDGVDLSIRAGEVLGLGGLIGAGRTEFLRAVFGADRADSGWLRFAGDDFTAGRRPASPAEAIACGIGMVVEDRKAEGLLLSQSLLANISIGSLSKLRSRLGFIDTEAETRLVETATAALAVKSDSLEQPVSTLSGGNQQKVLIARWLLRDLQVLLFDEPTRGVDARAKLRIHRLLRELAQRGKAVVMVSSETRELLQVADRIAVLSNGRLAGEFDARTLSEEQLLEASFKYYSGVGQSAARTKNQVRA</sequence>
<keyword evidence="6 10" id="KW-0067">ATP-binding</keyword>
<evidence type="ECO:0000256" key="2">
    <source>
        <dbReference type="ARBA" id="ARBA00022475"/>
    </source>
</evidence>
<feature type="domain" description="ABC transporter" evidence="9">
    <location>
        <begin position="263"/>
        <end position="512"/>
    </location>
</feature>
<dbReference type="EMBL" id="VHSG01000002">
    <property type="protein sequence ID" value="TQV86215.1"/>
    <property type="molecule type" value="Genomic_DNA"/>
</dbReference>
<dbReference type="InterPro" id="IPR050107">
    <property type="entry name" value="ABC_carbohydrate_import_ATPase"/>
</dbReference>
<dbReference type="PANTHER" id="PTHR43790">
    <property type="entry name" value="CARBOHYDRATE TRANSPORT ATP-BINDING PROTEIN MG119-RELATED"/>
    <property type="match status" value="1"/>
</dbReference>
<dbReference type="OrthoDB" id="9776369at2"/>
<evidence type="ECO:0000256" key="7">
    <source>
        <dbReference type="ARBA" id="ARBA00022967"/>
    </source>
</evidence>